<organism evidence="2 3">
    <name type="scientific">Undibacterium rugosum</name>
    <dbReference type="NCBI Taxonomy" id="2762291"/>
    <lineage>
        <taxon>Bacteria</taxon>
        <taxon>Pseudomonadati</taxon>
        <taxon>Pseudomonadota</taxon>
        <taxon>Betaproteobacteria</taxon>
        <taxon>Burkholderiales</taxon>
        <taxon>Oxalobacteraceae</taxon>
        <taxon>Undibacterium</taxon>
    </lineage>
</organism>
<dbReference type="Proteomes" id="UP000612361">
    <property type="component" value="Unassembled WGS sequence"/>
</dbReference>
<reference evidence="2" key="1">
    <citation type="submission" date="2020-08" db="EMBL/GenBank/DDBJ databases">
        <title>Novel species isolated from subtropical streams in China.</title>
        <authorList>
            <person name="Lu H."/>
        </authorList>
    </citation>
    <scope>NUCLEOTIDE SEQUENCE</scope>
    <source>
        <strain evidence="2">CY7W</strain>
    </source>
</reference>
<evidence type="ECO:0000313" key="3">
    <source>
        <dbReference type="Proteomes" id="UP000612361"/>
    </source>
</evidence>
<dbReference type="AlphaFoldDB" id="A0A923L094"/>
<protein>
    <recommendedName>
        <fullName evidence="4">Cellulose biosynthesis protein BcsR</fullName>
    </recommendedName>
</protein>
<evidence type="ECO:0008006" key="4">
    <source>
        <dbReference type="Google" id="ProtNLM"/>
    </source>
</evidence>
<dbReference type="Pfam" id="PF10945">
    <property type="entry name" value="CBP_BcsR"/>
    <property type="match status" value="1"/>
</dbReference>
<dbReference type="EMBL" id="JACOGG010000015">
    <property type="protein sequence ID" value="MBC3936471.1"/>
    <property type="molecule type" value="Genomic_DNA"/>
</dbReference>
<feature type="compositionally biased region" description="Polar residues" evidence="1">
    <location>
        <begin position="59"/>
        <end position="70"/>
    </location>
</feature>
<accession>A0A923L094</accession>
<dbReference type="InterPro" id="IPR024487">
    <property type="entry name" value="CBP_BcsR"/>
</dbReference>
<sequence length="181" mass="20238">MDDDIKNLFQKFGQPATGYREINRDVDSEQARQRWPLLRDVRVHAATFADEDTGDTPEFSLSSLSQQPQNIPAYPKETRLDARALPVQSEPQFRFEKVASLAQSEVSAEIQGRQAQARVSPSPGVQPFFTASPVAAELAPGVEQNRQRSVSAIFDRLAKSPEQSKSKDTPNLSFFQKIFKS</sequence>
<evidence type="ECO:0000256" key="1">
    <source>
        <dbReference type="SAM" id="MobiDB-lite"/>
    </source>
</evidence>
<dbReference type="NCBIfam" id="NF040718">
    <property type="entry name" value="BcsP_of_Ic"/>
    <property type="match status" value="1"/>
</dbReference>
<gene>
    <name evidence="2" type="ORF">H8K47_13960</name>
</gene>
<evidence type="ECO:0000313" key="2">
    <source>
        <dbReference type="EMBL" id="MBC3936471.1"/>
    </source>
</evidence>
<comment type="caution">
    <text evidence="2">The sequence shown here is derived from an EMBL/GenBank/DDBJ whole genome shotgun (WGS) entry which is preliminary data.</text>
</comment>
<name>A0A923L094_9BURK</name>
<keyword evidence="3" id="KW-1185">Reference proteome</keyword>
<dbReference type="RefSeq" id="WP_186882020.1">
    <property type="nucleotide sequence ID" value="NZ_JACOGG010000015.1"/>
</dbReference>
<proteinExistence type="predicted"/>
<feature type="region of interest" description="Disordered" evidence="1">
    <location>
        <begin position="48"/>
        <end position="71"/>
    </location>
</feature>